<dbReference type="Proteomes" id="UP000092321">
    <property type="component" value="Unassembled WGS sequence"/>
</dbReference>
<comment type="caution">
    <text evidence="6">The sequence shown here is derived from an EMBL/GenBank/DDBJ whole genome shotgun (WGS) entry which is preliminary data.</text>
</comment>
<dbReference type="InterPro" id="IPR028941">
    <property type="entry name" value="WHIM2_dom"/>
</dbReference>
<feature type="region of interest" description="Disordered" evidence="4">
    <location>
        <begin position="1"/>
        <end position="44"/>
    </location>
</feature>
<feature type="coiled-coil region" evidence="3">
    <location>
        <begin position="827"/>
        <end position="898"/>
    </location>
</feature>
<dbReference type="PANTHER" id="PTHR32075:SF6">
    <property type="entry name" value="ISWI CHROMATIN-REMODELING COMPLEX SUBUNIT YPL216W-RELATED"/>
    <property type="match status" value="1"/>
</dbReference>
<dbReference type="PROSITE" id="PS50827">
    <property type="entry name" value="DDT"/>
    <property type="match status" value="1"/>
</dbReference>
<dbReference type="AlphaFoldDB" id="A0A1B7T9C9"/>
<feature type="coiled-coil region" evidence="3">
    <location>
        <begin position="964"/>
        <end position="991"/>
    </location>
</feature>
<feature type="compositionally biased region" description="Low complexity" evidence="4">
    <location>
        <begin position="23"/>
        <end position="41"/>
    </location>
</feature>
<evidence type="ECO:0000313" key="6">
    <source>
        <dbReference type="EMBL" id="OBA25346.1"/>
    </source>
</evidence>
<keyword evidence="2" id="KW-0539">Nucleus</keyword>
<dbReference type="GO" id="GO:0000781">
    <property type="term" value="C:chromosome, telomeric region"/>
    <property type="evidence" value="ECO:0007669"/>
    <property type="project" value="GOC"/>
</dbReference>
<name>A0A1B7T9C9_9ASCO</name>
<dbReference type="Pfam" id="PF15613">
    <property type="entry name" value="WSD"/>
    <property type="match status" value="1"/>
</dbReference>
<organism evidence="6 7">
    <name type="scientific">Hanseniaspora valbyensis NRRL Y-1626</name>
    <dbReference type="NCBI Taxonomy" id="766949"/>
    <lineage>
        <taxon>Eukaryota</taxon>
        <taxon>Fungi</taxon>
        <taxon>Dikarya</taxon>
        <taxon>Ascomycota</taxon>
        <taxon>Saccharomycotina</taxon>
        <taxon>Saccharomycetes</taxon>
        <taxon>Saccharomycodales</taxon>
        <taxon>Saccharomycodaceae</taxon>
        <taxon>Hanseniaspora</taxon>
    </lineage>
</organism>
<evidence type="ECO:0000313" key="7">
    <source>
        <dbReference type="Proteomes" id="UP000092321"/>
    </source>
</evidence>
<dbReference type="GO" id="GO:0005634">
    <property type="term" value="C:nucleus"/>
    <property type="evidence" value="ECO:0007669"/>
    <property type="project" value="UniProtKB-SubCell"/>
</dbReference>
<dbReference type="PANTHER" id="PTHR32075">
    <property type="entry name" value="ISWI CHROMATIN-REMODELING COMPLEX SUBUNIT YPL216W-RELATED"/>
    <property type="match status" value="1"/>
</dbReference>
<evidence type="ECO:0000256" key="1">
    <source>
        <dbReference type="ARBA" id="ARBA00004123"/>
    </source>
</evidence>
<gene>
    <name evidence="6" type="ORF">HANVADRAFT_50131</name>
</gene>
<evidence type="ECO:0000256" key="4">
    <source>
        <dbReference type="SAM" id="MobiDB-lite"/>
    </source>
</evidence>
<evidence type="ECO:0000256" key="3">
    <source>
        <dbReference type="SAM" id="Coils"/>
    </source>
</evidence>
<proteinExistence type="predicted"/>
<sequence length="997" mass="116925">MSLKDNVTHTISDETVTTANGSDNNNKTNDANNNNNKTNNDQGIQSVENYNDVTPDLKTPNISTPEPLVEPVFHYNPNIAKIKQTITSDVEIPRVMSRVNDVLNNEEINILRTALIEEILNLREKKDDEADEITENELYNQLEKLYTDIYVYGGDLSPKDDVNRNIADFHNFLKEFGENFDTMKFVNCKTEYNFTQIFKIYKFLVDFDKVLILEPLKFDNFLTLLNNEKRFKNMDSVRTMHLKFSNENYDEIHDNTEKITIAKQMCKSFFVEKNIKLHLKEVVKENGEVDSKEDTSEDETYINLSLDKNPNKFLLELICALLRLFIDNKGDWRVNVPETWIDIDGNSEIDKEAAILKQIPTDHQLFIENCINYKDISFSQRLIKRQFNNGIWCFILIGILEDSFHIQPYQDKIKNIIDKFYVENTTKNTHNLNKMLWENFNYDFNMDDKLDVIEVLIELLLNFGSDIKHDLELQMDVVNNCKSERFKLNRVLKSLVKEKLSIDNNIETLKNTKEKTEEIQKTLESELIKQKELADKITLSEWQKNFWDDKISAETSIRLRPLGQDRYGHRYWYLESTGNFDINNPHSSSLQRCGKIFIQGPSQEDIPFFFNGLSHEKYCQKIKEYKLFSNGSVINEHNVPILFPRNIWNNELDNESLSNLDWKMIDWRQHHLLSDNDWCFIDDDDSVKNLMSWLHKNGSKERVLRNNLSSIIENFESKIKNENDKTLLYSELFRNEKLAQLIDEIKNSLNLLDEKDCSLLQSISQNDDKFAIFNSLLVIDEATTNGDELENDTFNLFSDDKILIDLTRKHLKIENQLDPILSKCIELEDTESKYPNSIQELKNLNEKKEALNNNKMEILAKIENREKELKVIIRQERLQEIEAKKVNTEEAMKFVNDLVHQFKTSATLSKLDKVIKLINQFLQTETKNDEMKLIINYKNSFAIEKFGKNIFNGAIEKRETGKNKNNESQELLSLQDRMDKLNTEVDVALKNKEKELN</sequence>
<dbReference type="InterPro" id="IPR018501">
    <property type="entry name" value="DDT_dom"/>
</dbReference>
<dbReference type="EMBL" id="LXPE01000135">
    <property type="protein sequence ID" value="OBA25346.1"/>
    <property type="molecule type" value="Genomic_DNA"/>
</dbReference>
<dbReference type="OrthoDB" id="332390at2759"/>
<accession>A0A1B7T9C9</accession>
<protein>
    <recommendedName>
        <fullName evidence="5">DDT domain-containing protein</fullName>
    </recommendedName>
</protein>
<evidence type="ECO:0000256" key="2">
    <source>
        <dbReference type="ARBA" id="ARBA00023242"/>
    </source>
</evidence>
<reference evidence="7" key="1">
    <citation type="journal article" date="2016" name="Proc. Natl. Acad. Sci. U.S.A.">
        <title>Comparative genomics of biotechnologically important yeasts.</title>
        <authorList>
            <person name="Riley R."/>
            <person name="Haridas S."/>
            <person name="Wolfe K.H."/>
            <person name="Lopes M.R."/>
            <person name="Hittinger C.T."/>
            <person name="Goeker M."/>
            <person name="Salamov A.A."/>
            <person name="Wisecaver J.H."/>
            <person name="Long T.M."/>
            <person name="Calvey C.H."/>
            <person name="Aerts A.L."/>
            <person name="Barry K.W."/>
            <person name="Choi C."/>
            <person name="Clum A."/>
            <person name="Coughlan A.Y."/>
            <person name="Deshpande S."/>
            <person name="Douglass A.P."/>
            <person name="Hanson S.J."/>
            <person name="Klenk H.-P."/>
            <person name="LaButti K.M."/>
            <person name="Lapidus A."/>
            <person name="Lindquist E.A."/>
            <person name="Lipzen A.M."/>
            <person name="Meier-Kolthoff J.P."/>
            <person name="Ohm R.A."/>
            <person name="Otillar R.P."/>
            <person name="Pangilinan J.L."/>
            <person name="Peng Y."/>
            <person name="Rokas A."/>
            <person name="Rosa C.A."/>
            <person name="Scheuner C."/>
            <person name="Sibirny A.A."/>
            <person name="Slot J.C."/>
            <person name="Stielow J.B."/>
            <person name="Sun H."/>
            <person name="Kurtzman C.P."/>
            <person name="Blackwell M."/>
            <person name="Grigoriev I.V."/>
            <person name="Jeffries T.W."/>
        </authorList>
    </citation>
    <scope>NUCLEOTIDE SEQUENCE [LARGE SCALE GENOMIC DNA]</scope>
    <source>
        <strain evidence="7">NRRL Y-1626</strain>
    </source>
</reference>
<keyword evidence="3" id="KW-0175">Coiled coil</keyword>
<dbReference type="GO" id="GO:0031509">
    <property type="term" value="P:subtelomeric heterochromatin formation"/>
    <property type="evidence" value="ECO:0007669"/>
    <property type="project" value="TreeGrafter"/>
</dbReference>
<feature type="coiled-coil region" evidence="3">
    <location>
        <begin position="492"/>
        <end position="526"/>
    </location>
</feature>
<feature type="coiled-coil region" evidence="3">
    <location>
        <begin position="705"/>
        <end position="755"/>
    </location>
</feature>
<evidence type="ECO:0000259" key="5">
    <source>
        <dbReference type="PROSITE" id="PS50827"/>
    </source>
</evidence>
<feature type="domain" description="DDT" evidence="5">
    <location>
        <begin position="191"/>
        <end position="251"/>
    </location>
</feature>
<comment type="subcellular location">
    <subcellularLocation>
        <location evidence="1">Nucleus</location>
    </subcellularLocation>
</comment>
<feature type="compositionally biased region" description="Polar residues" evidence="4">
    <location>
        <begin position="8"/>
        <end position="22"/>
    </location>
</feature>
<keyword evidence="7" id="KW-1185">Reference proteome</keyword>